<gene>
    <name evidence="2" type="ORF">RRG08_014625</name>
</gene>
<reference evidence="2" key="1">
    <citation type="journal article" date="2023" name="G3 (Bethesda)">
        <title>A reference genome for the long-term kleptoplast-retaining sea slug Elysia crispata morphotype clarki.</title>
        <authorList>
            <person name="Eastman K.E."/>
            <person name="Pendleton A.L."/>
            <person name="Shaikh M.A."/>
            <person name="Suttiyut T."/>
            <person name="Ogas R."/>
            <person name="Tomko P."/>
            <person name="Gavelis G."/>
            <person name="Widhalm J.R."/>
            <person name="Wisecaver J.H."/>
        </authorList>
    </citation>
    <scope>NUCLEOTIDE SEQUENCE</scope>
    <source>
        <strain evidence="2">ECLA1</strain>
    </source>
</reference>
<sequence length="263" mass="30020">MKDPKIDSDWQQLSKLHDDYDKRGLNPETDIRHAISGGSGGLVGNELTLIRSNLIIPGRLPTLKRHQVLDQYSEKTVGAHQGLVASICQDHKLSGQYRVTKPTERCEVWGLPLSKFDSRIKLKFVFLATVKTPSPWLSQNVQIVKFCGTKTSSIRVLAMRTRYPCTDLQSHPGSSDEVWCDLSRPGRTIRESPREPESGRRWRNFMGCANCTTEDAHLLRARHKCFLYYSGERRREELLQDGKHSRDRVSRKQSEVVGKTFEG</sequence>
<evidence type="ECO:0000313" key="2">
    <source>
        <dbReference type="EMBL" id="KAK3755659.1"/>
    </source>
</evidence>
<feature type="region of interest" description="Disordered" evidence="1">
    <location>
        <begin position="239"/>
        <end position="263"/>
    </location>
</feature>
<proteinExistence type="predicted"/>
<organism evidence="2 3">
    <name type="scientific">Elysia crispata</name>
    <name type="common">lettuce slug</name>
    <dbReference type="NCBI Taxonomy" id="231223"/>
    <lineage>
        <taxon>Eukaryota</taxon>
        <taxon>Metazoa</taxon>
        <taxon>Spiralia</taxon>
        <taxon>Lophotrochozoa</taxon>
        <taxon>Mollusca</taxon>
        <taxon>Gastropoda</taxon>
        <taxon>Heterobranchia</taxon>
        <taxon>Euthyneura</taxon>
        <taxon>Panpulmonata</taxon>
        <taxon>Sacoglossa</taxon>
        <taxon>Placobranchoidea</taxon>
        <taxon>Plakobranchidae</taxon>
        <taxon>Elysia</taxon>
    </lineage>
</organism>
<dbReference type="AlphaFoldDB" id="A0AAE0YRX1"/>
<protein>
    <submittedName>
        <fullName evidence="2">Uncharacterized protein</fullName>
    </submittedName>
</protein>
<keyword evidence="3" id="KW-1185">Reference proteome</keyword>
<dbReference type="EMBL" id="JAWDGP010005592">
    <property type="protein sequence ID" value="KAK3755659.1"/>
    <property type="molecule type" value="Genomic_DNA"/>
</dbReference>
<evidence type="ECO:0000256" key="1">
    <source>
        <dbReference type="SAM" id="MobiDB-lite"/>
    </source>
</evidence>
<comment type="caution">
    <text evidence="2">The sequence shown here is derived from an EMBL/GenBank/DDBJ whole genome shotgun (WGS) entry which is preliminary data.</text>
</comment>
<dbReference type="Proteomes" id="UP001283361">
    <property type="component" value="Unassembled WGS sequence"/>
</dbReference>
<name>A0AAE0YRX1_9GAST</name>
<evidence type="ECO:0000313" key="3">
    <source>
        <dbReference type="Proteomes" id="UP001283361"/>
    </source>
</evidence>
<feature type="compositionally biased region" description="Basic and acidic residues" evidence="1">
    <location>
        <begin position="239"/>
        <end position="254"/>
    </location>
</feature>
<accession>A0AAE0YRX1</accession>